<evidence type="ECO:0000256" key="3">
    <source>
        <dbReference type="PIRSR" id="PIRSR607837-1"/>
    </source>
</evidence>
<name>A0A1N6F6E0_9BACT</name>
<evidence type="ECO:0000256" key="2">
    <source>
        <dbReference type="ARBA" id="ARBA00022723"/>
    </source>
</evidence>
<dbReference type="SUPFAM" id="SSF109854">
    <property type="entry name" value="DinB/YfiT-like putative metalloenzymes"/>
    <property type="match status" value="1"/>
</dbReference>
<dbReference type="Pfam" id="PF05163">
    <property type="entry name" value="DinB"/>
    <property type="match status" value="1"/>
</dbReference>
<feature type="binding site" evidence="3">
    <location>
        <position position="141"/>
    </location>
    <ligand>
        <name>a divalent metal cation</name>
        <dbReference type="ChEBI" id="CHEBI:60240"/>
    </ligand>
</feature>
<reference evidence="4 5" key="1">
    <citation type="submission" date="2016-11" db="EMBL/GenBank/DDBJ databases">
        <authorList>
            <person name="Jaros S."/>
            <person name="Januszkiewicz K."/>
            <person name="Wedrychowicz H."/>
        </authorList>
    </citation>
    <scope>NUCLEOTIDE SEQUENCE [LARGE SCALE GENOMIC DNA]</scope>
    <source>
        <strain evidence="4 5">DSM 24787</strain>
    </source>
</reference>
<dbReference type="EMBL" id="FSRA01000001">
    <property type="protein sequence ID" value="SIN90830.1"/>
    <property type="molecule type" value="Genomic_DNA"/>
</dbReference>
<proteinExistence type="inferred from homology"/>
<dbReference type="OrthoDB" id="119432at2"/>
<dbReference type="InterPro" id="IPR034660">
    <property type="entry name" value="DinB/YfiT-like"/>
</dbReference>
<evidence type="ECO:0000313" key="4">
    <source>
        <dbReference type="EMBL" id="SIN90830.1"/>
    </source>
</evidence>
<dbReference type="InterPro" id="IPR007837">
    <property type="entry name" value="DinB"/>
</dbReference>
<dbReference type="RefSeq" id="WP_074239135.1">
    <property type="nucleotide sequence ID" value="NZ_FSRA01000001.1"/>
</dbReference>
<dbReference type="Proteomes" id="UP000185003">
    <property type="component" value="Unassembled WGS sequence"/>
</dbReference>
<sequence>MEQQTPVIFAKELLVHWQGHRSLTRRVIEAFPEEQLFQYSIGGMRPFAAMAMELIRLASLGITGMHTGKWDVYDSPLLEKDTPPATKEEILQLWDILTTKINTIWPQIRPERFQEVDKAFGMYEGVVANLMLYWIDNENHHRGQGYVYLRSLGIEPPPFWDR</sequence>
<gene>
    <name evidence="4" type="ORF">SAMN04488055_2044</name>
</gene>
<keyword evidence="2 3" id="KW-0479">Metal-binding</keyword>
<dbReference type="Gene3D" id="1.20.120.450">
    <property type="entry name" value="dinb family like domain"/>
    <property type="match status" value="1"/>
</dbReference>
<keyword evidence="5" id="KW-1185">Reference proteome</keyword>
<dbReference type="GO" id="GO:0046872">
    <property type="term" value="F:metal ion binding"/>
    <property type="evidence" value="ECO:0007669"/>
    <property type="project" value="UniProtKB-KW"/>
</dbReference>
<dbReference type="AlphaFoldDB" id="A0A1N6F6E0"/>
<evidence type="ECO:0000256" key="1">
    <source>
        <dbReference type="ARBA" id="ARBA00008635"/>
    </source>
</evidence>
<evidence type="ECO:0000313" key="5">
    <source>
        <dbReference type="Proteomes" id="UP000185003"/>
    </source>
</evidence>
<protein>
    <submittedName>
        <fullName evidence="4">Uncharacterized damage-inducible protein DinB (Forms a four-helix bundle)</fullName>
    </submittedName>
</protein>
<accession>A0A1N6F6E0</accession>
<comment type="similarity">
    <text evidence="1">Belongs to the DinB family.</text>
</comment>
<organism evidence="4 5">
    <name type="scientific">Chitinophaga niabensis</name>
    <dbReference type="NCBI Taxonomy" id="536979"/>
    <lineage>
        <taxon>Bacteria</taxon>
        <taxon>Pseudomonadati</taxon>
        <taxon>Bacteroidota</taxon>
        <taxon>Chitinophagia</taxon>
        <taxon>Chitinophagales</taxon>
        <taxon>Chitinophagaceae</taxon>
        <taxon>Chitinophaga</taxon>
    </lineage>
</organism>
<dbReference type="STRING" id="536979.SAMN04488055_2044"/>